<keyword evidence="3" id="KW-1185">Reference proteome</keyword>
<evidence type="ECO:0000313" key="2">
    <source>
        <dbReference type="EMBL" id="KAK4218120.1"/>
    </source>
</evidence>
<feature type="compositionally biased region" description="Polar residues" evidence="1">
    <location>
        <begin position="289"/>
        <end position="299"/>
    </location>
</feature>
<feature type="compositionally biased region" description="Pro residues" evidence="1">
    <location>
        <begin position="356"/>
        <end position="365"/>
    </location>
</feature>
<feature type="region of interest" description="Disordered" evidence="1">
    <location>
        <begin position="284"/>
        <end position="505"/>
    </location>
</feature>
<protein>
    <submittedName>
        <fullName evidence="2">Uncharacterized protein</fullName>
    </submittedName>
</protein>
<feature type="compositionally biased region" description="Polar residues" evidence="1">
    <location>
        <begin position="415"/>
        <end position="427"/>
    </location>
</feature>
<gene>
    <name evidence="2" type="ORF">QBC37DRAFT_275757</name>
</gene>
<name>A0AAN6YI46_9PEZI</name>
<feature type="region of interest" description="Disordered" evidence="1">
    <location>
        <begin position="128"/>
        <end position="264"/>
    </location>
</feature>
<feature type="compositionally biased region" description="Basic and acidic residues" evidence="1">
    <location>
        <begin position="157"/>
        <end position="171"/>
    </location>
</feature>
<dbReference type="Proteomes" id="UP001301769">
    <property type="component" value="Unassembled WGS sequence"/>
</dbReference>
<organism evidence="2 3">
    <name type="scientific">Rhypophila decipiens</name>
    <dbReference type="NCBI Taxonomy" id="261697"/>
    <lineage>
        <taxon>Eukaryota</taxon>
        <taxon>Fungi</taxon>
        <taxon>Dikarya</taxon>
        <taxon>Ascomycota</taxon>
        <taxon>Pezizomycotina</taxon>
        <taxon>Sordariomycetes</taxon>
        <taxon>Sordariomycetidae</taxon>
        <taxon>Sordariales</taxon>
        <taxon>Naviculisporaceae</taxon>
        <taxon>Rhypophila</taxon>
    </lineage>
</organism>
<evidence type="ECO:0000313" key="3">
    <source>
        <dbReference type="Proteomes" id="UP001301769"/>
    </source>
</evidence>
<feature type="compositionally biased region" description="Acidic residues" evidence="1">
    <location>
        <begin position="438"/>
        <end position="452"/>
    </location>
</feature>
<reference evidence="2" key="2">
    <citation type="submission" date="2023-05" db="EMBL/GenBank/DDBJ databases">
        <authorList>
            <consortium name="Lawrence Berkeley National Laboratory"/>
            <person name="Steindorff A."/>
            <person name="Hensen N."/>
            <person name="Bonometti L."/>
            <person name="Westerberg I."/>
            <person name="Brannstrom I.O."/>
            <person name="Guillou S."/>
            <person name="Cros-Aarteil S."/>
            <person name="Calhoun S."/>
            <person name="Haridas S."/>
            <person name="Kuo A."/>
            <person name="Mondo S."/>
            <person name="Pangilinan J."/>
            <person name="Riley R."/>
            <person name="Labutti K."/>
            <person name="Andreopoulos B."/>
            <person name="Lipzen A."/>
            <person name="Chen C."/>
            <person name="Yanf M."/>
            <person name="Daum C."/>
            <person name="Ng V."/>
            <person name="Clum A."/>
            <person name="Ohm R."/>
            <person name="Martin F."/>
            <person name="Silar P."/>
            <person name="Natvig D."/>
            <person name="Lalanne C."/>
            <person name="Gautier V."/>
            <person name="Ament-Velasquez S.L."/>
            <person name="Kruys A."/>
            <person name="Hutchinson M.I."/>
            <person name="Powell A.J."/>
            <person name="Barry K."/>
            <person name="Miller A.N."/>
            <person name="Grigoriev I.V."/>
            <person name="Debuchy R."/>
            <person name="Gladieux P."/>
            <person name="Thoren M.H."/>
            <person name="Johannesson H."/>
        </authorList>
    </citation>
    <scope>NUCLEOTIDE SEQUENCE</scope>
    <source>
        <strain evidence="2">PSN293</strain>
    </source>
</reference>
<dbReference type="EMBL" id="MU858055">
    <property type="protein sequence ID" value="KAK4218120.1"/>
    <property type="molecule type" value="Genomic_DNA"/>
</dbReference>
<feature type="compositionally biased region" description="Basic and acidic residues" evidence="1">
    <location>
        <begin position="84"/>
        <end position="94"/>
    </location>
</feature>
<dbReference type="AlphaFoldDB" id="A0AAN6YI46"/>
<comment type="caution">
    <text evidence="2">The sequence shown here is derived from an EMBL/GenBank/DDBJ whole genome shotgun (WGS) entry which is preliminary data.</text>
</comment>
<feature type="compositionally biased region" description="Low complexity" evidence="1">
    <location>
        <begin position="130"/>
        <end position="142"/>
    </location>
</feature>
<proteinExistence type="predicted"/>
<reference evidence="2" key="1">
    <citation type="journal article" date="2023" name="Mol. Phylogenet. Evol.">
        <title>Genome-scale phylogeny and comparative genomics of the fungal order Sordariales.</title>
        <authorList>
            <person name="Hensen N."/>
            <person name="Bonometti L."/>
            <person name="Westerberg I."/>
            <person name="Brannstrom I.O."/>
            <person name="Guillou S."/>
            <person name="Cros-Aarteil S."/>
            <person name="Calhoun S."/>
            <person name="Haridas S."/>
            <person name="Kuo A."/>
            <person name="Mondo S."/>
            <person name="Pangilinan J."/>
            <person name="Riley R."/>
            <person name="LaButti K."/>
            <person name="Andreopoulos B."/>
            <person name="Lipzen A."/>
            <person name="Chen C."/>
            <person name="Yan M."/>
            <person name="Daum C."/>
            <person name="Ng V."/>
            <person name="Clum A."/>
            <person name="Steindorff A."/>
            <person name="Ohm R.A."/>
            <person name="Martin F."/>
            <person name="Silar P."/>
            <person name="Natvig D.O."/>
            <person name="Lalanne C."/>
            <person name="Gautier V."/>
            <person name="Ament-Velasquez S.L."/>
            <person name="Kruys A."/>
            <person name="Hutchinson M.I."/>
            <person name="Powell A.J."/>
            <person name="Barry K."/>
            <person name="Miller A.N."/>
            <person name="Grigoriev I.V."/>
            <person name="Debuchy R."/>
            <person name="Gladieux P."/>
            <person name="Hiltunen Thoren M."/>
            <person name="Johannesson H."/>
        </authorList>
    </citation>
    <scope>NUCLEOTIDE SEQUENCE</scope>
    <source>
        <strain evidence="2">PSN293</strain>
    </source>
</reference>
<feature type="compositionally biased region" description="Basic and acidic residues" evidence="1">
    <location>
        <begin position="474"/>
        <end position="483"/>
    </location>
</feature>
<sequence length="603" mass="64711">MDDTARLVSELYGKLDELNGKVAAYQKDIIAEFRRHMDACLKDYPDHVSTQVSRVIAESMHKYPALNLPLTGQDDAPSPTDDAPVDRKLRDGRKSPPPILYHTSGVPKEGLRSPHDREKEFQGVFTPSYLPLLDGSSTSSPSSPMPPGPSFPLSVENVRKAEEARAKKSADPRPQPLRRLTDRSSSIDSTISDTKVRRSALRRTSSSTKGSPRRVRFDFQGSEVLPSVSPEETVVPGTVGGSDGPSSPVAESVPETSAIALEDESSAYTGTSLLDVEGEEDFLPRPKKVSSTQALQALTRSPLESDGTVWTMVNSEPDEPAKMNGDDVMDPSSKPATTEKAVTPAKPELKVSVRPTAPPPKPVPVPDSDASGRIGTHSHDEDESSDEEFLSIKPKSPKTTSPVARSPVVPPSATKSKSPLSGSNRSASRNHEMPSHAEDEDPLFNFEEEGDGSSDTRNRSKVKKYGTDADGDDEVGRAPERPRGVSTSVAGPGEPASPEEPPVALPAVSPSAALFSHSVGSYKGHSVMISPISNPRLYDEIASMDDVPHPFVGGIDGRTGVDTADMGSYRANLTRNLAGTPRSFTERLALEEAMERRRAGRGT</sequence>
<feature type="compositionally biased region" description="Low complexity" evidence="1">
    <location>
        <begin position="399"/>
        <end position="414"/>
    </location>
</feature>
<evidence type="ECO:0000256" key="1">
    <source>
        <dbReference type="SAM" id="MobiDB-lite"/>
    </source>
</evidence>
<feature type="region of interest" description="Disordered" evidence="1">
    <location>
        <begin position="67"/>
        <end position="114"/>
    </location>
</feature>
<accession>A0AAN6YI46</accession>
<feature type="compositionally biased region" description="Low complexity" evidence="1">
    <location>
        <begin position="183"/>
        <end position="193"/>
    </location>
</feature>